<dbReference type="InterPro" id="IPR023198">
    <property type="entry name" value="PGP-like_dom2"/>
</dbReference>
<dbReference type="Pfam" id="PF00702">
    <property type="entry name" value="Hydrolase"/>
    <property type="match status" value="1"/>
</dbReference>
<dbReference type="CDD" id="cd07505">
    <property type="entry name" value="HAD_BPGM-like"/>
    <property type="match status" value="1"/>
</dbReference>
<evidence type="ECO:0000313" key="3">
    <source>
        <dbReference type="Proteomes" id="UP000255248"/>
    </source>
</evidence>
<sequence length="191" mass="21263">MAQYDRYDGLIFDLDGTLLDSEPIHRQAWREVIGRHGMDYDLMALIALNGSPTWRIAQAIIEQNQSSLDPHLLAAEKSALVAGMLLEGVRPLPLSEVARAYKGRRPMAIGTGSEHHLADALLRRLGLPDGFRSSLPRTMSNTLCRSRKPFTLCGAARCGRDRLRGVRGCRPVSRRPAQPEWIGLMCAVYNE</sequence>
<dbReference type="FunFam" id="1.10.150.240:FF:000002">
    <property type="entry name" value="Fructose-1-phosphate/6-phosphogluconate phosphatase"/>
    <property type="match status" value="1"/>
</dbReference>
<dbReference type="AlphaFoldDB" id="A0A376D9B9"/>
<dbReference type="InterPro" id="IPR051806">
    <property type="entry name" value="HAD-like_SPP"/>
</dbReference>
<dbReference type="InterPro" id="IPR023214">
    <property type="entry name" value="HAD_sf"/>
</dbReference>
<dbReference type="Proteomes" id="UP000255248">
    <property type="component" value="Unassembled WGS sequence"/>
</dbReference>
<name>A0A376D9B9_9GAMM</name>
<dbReference type="Gene3D" id="3.40.50.1000">
    <property type="entry name" value="HAD superfamily/HAD-like"/>
    <property type="match status" value="1"/>
</dbReference>
<dbReference type="PANTHER" id="PTHR43481:SF4">
    <property type="entry name" value="GLYCEROL-1-PHOSPHATE PHOSPHOHYDROLASE 1-RELATED"/>
    <property type="match status" value="1"/>
</dbReference>
<dbReference type="SUPFAM" id="SSF56784">
    <property type="entry name" value="HAD-like"/>
    <property type="match status" value="1"/>
</dbReference>
<proteinExistence type="predicted"/>
<dbReference type="EMBL" id="UFXZ01000001">
    <property type="protein sequence ID" value="STC84783.1"/>
    <property type="molecule type" value="Genomic_DNA"/>
</dbReference>
<keyword evidence="1" id="KW-0479">Metal-binding</keyword>
<reference evidence="2 3" key="1">
    <citation type="submission" date="2018-06" db="EMBL/GenBank/DDBJ databases">
        <authorList>
            <consortium name="Pathogen Informatics"/>
            <person name="Doyle S."/>
        </authorList>
    </citation>
    <scope>NUCLEOTIDE SEQUENCE [LARGE SCALE GENOMIC DNA]</scope>
    <source>
        <strain evidence="2 3">NCTC12121</strain>
    </source>
</reference>
<evidence type="ECO:0000256" key="1">
    <source>
        <dbReference type="ARBA" id="ARBA00022723"/>
    </source>
</evidence>
<dbReference type="Gene3D" id="1.10.150.240">
    <property type="entry name" value="Putative phosphatase, domain 2"/>
    <property type="match status" value="1"/>
</dbReference>
<protein>
    <submittedName>
        <fullName evidence="2">Phosphatase YqaB</fullName>
        <ecNumber evidence="2">3.1.3.-</ecNumber>
    </submittedName>
</protein>
<gene>
    <name evidence="2" type="primary">yqaB</name>
    <name evidence="2" type="ORF">NCTC12121_00650</name>
</gene>
<evidence type="ECO:0000313" key="2">
    <source>
        <dbReference type="EMBL" id="STC84783.1"/>
    </source>
</evidence>
<accession>A0A376D9B9</accession>
<dbReference type="InterPro" id="IPR036412">
    <property type="entry name" value="HAD-like_sf"/>
</dbReference>
<dbReference type="GO" id="GO:0050308">
    <property type="term" value="F:sugar-phosphatase activity"/>
    <property type="evidence" value="ECO:0007669"/>
    <property type="project" value="TreeGrafter"/>
</dbReference>
<dbReference type="GO" id="GO:0046872">
    <property type="term" value="F:metal ion binding"/>
    <property type="evidence" value="ECO:0007669"/>
    <property type="project" value="UniProtKB-KW"/>
</dbReference>
<keyword evidence="2" id="KW-0378">Hydrolase</keyword>
<organism evidence="2 3">
    <name type="scientific">Edwardsiella hoshinae</name>
    <dbReference type="NCBI Taxonomy" id="93378"/>
    <lineage>
        <taxon>Bacteria</taxon>
        <taxon>Pseudomonadati</taxon>
        <taxon>Pseudomonadota</taxon>
        <taxon>Gammaproteobacteria</taxon>
        <taxon>Enterobacterales</taxon>
        <taxon>Hafniaceae</taxon>
        <taxon>Edwardsiella</taxon>
    </lineage>
</organism>
<dbReference type="EC" id="3.1.3.-" evidence="2"/>
<dbReference type="PANTHER" id="PTHR43481">
    <property type="entry name" value="FRUCTOSE-1-PHOSPHATE PHOSPHATASE"/>
    <property type="match status" value="1"/>
</dbReference>